<dbReference type="PANTHER" id="PTHR23014">
    <property type="entry name" value="F-BOX A PROTEIN"/>
    <property type="match status" value="1"/>
</dbReference>
<evidence type="ECO:0000313" key="2">
    <source>
        <dbReference type="EMBL" id="KAF1754562.1"/>
    </source>
</evidence>
<dbReference type="KEGG" id="crq:GCK72_021125"/>
<dbReference type="GeneID" id="9827191"/>
<sequence length="328" mass="38209">MPVVYDHTDPRYIRHANNIWFRFNDKETQGTLHPSNWTTCYYEHIGGSAGVSTVVKIDRSEHLVDDNFISVVCEDVEAFVKHQTEELEYFSLITLDTYGDQKMLETNINRMCRCLENSLQSRTEKLKLKHLSLSVLEISQVVSAINLLDRDCLGIVTVRLPFEDQVFTAEDFIPLREGEKRQRFYLSIYLHKFSVEVLEEVRKLLAYASQFDFITINYETIDEKCIELLAEAKHSSHGKSVMFSIDYSDDPEEMARRIHGIDEECTIDLDEISKTEQWSKVKALQIKNLTVRMSIQEMNILNFEKIEITLETMSQEDIMYSRKASSSE</sequence>
<feature type="domain" description="DUF38" evidence="1">
    <location>
        <begin position="260"/>
        <end position="322"/>
    </location>
</feature>
<proteinExistence type="predicted"/>
<dbReference type="RefSeq" id="XP_053582948.1">
    <property type="nucleotide sequence ID" value="XM_053734035.1"/>
</dbReference>
<reference evidence="2 3" key="1">
    <citation type="submission" date="2019-12" db="EMBL/GenBank/DDBJ databases">
        <title>Chromosome-level assembly of the Caenorhabditis remanei genome.</title>
        <authorList>
            <person name="Teterina A.A."/>
            <person name="Willis J.H."/>
            <person name="Phillips P.C."/>
        </authorList>
    </citation>
    <scope>NUCLEOTIDE SEQUENCE [LARGE SCALE GENOMIC DNA]</scope>
    <source>
        <strain evidence="2 3">PX506</strain>
        <tissue evidence="2">Whole organism</tissue>
    </source>
</reference>
<dbReference type="EMBL" id="WUAV01000005">
    <property type="protein sequence ID" value="KAF1754562.1"/>
    <property type="molecule type" value="Genomic_DNA"/>
</dbReference>
<evidence type="ECO:0000313" key="3">
    <source>
        <dbReference type="Proteomes" id="UP000483820"/>
    </source>
</evidence>
<protein>
    <recommendedName>
        <fullName evidence="1">DUF38 domain-containing protein</fullName>
    </recommendedName>
</protein>
<dbReference type="Proteomes" id="UP000483820">
    <property type="component" value="Chromosome V"/>
</dbReference>
<accession>A0A6A5GJ77</accession>
<dbReference type="CTD" id="9827191"/>
<gene>
    <name evidence="2" type="ORF">GCK72_021125</name>
</gene>
<dbReference type="Pfam" id="PF01827">
    <property type="entry name" value="FTH"/>
    <property type="match status" value="1"/>
</dbReference>
<dbReference type="PANTHER" id="PTHR23014:SF1">
    <property type="entry name" value="DUF38 DOMAIN-CONTAINING PROTEIN-RELATED"/>
    <property type="match status" value="1"/>
</dbReference>
<evidence type="ECO:0000259" key="1">
    <source>
        <dbReference type="Pfam" id="PF01827"/>
    </source>
</evidence>
<comment type="caution">
    <text evidence="2">The sequence shown here is derived from an EMBL/GenBank/DDBJ whole genome shotgun (WGS) entry which is preliminary data.</text>
</comment>
<dbReference type="InterPro" id="IPR002900">
    <property type="entry name" value="DUF38/FTH_CAE_spp"/>
</dbReference>
<organism evidence="2 3">
    <name type="scientific">Caenorhabditis remanei</name>
    <name type="common">Caenorhabditis vulgaris</name>
    <dbReference type="NCBI Taxonomy" id="31234"/>
    <lineage>
        <taxon>Eukaryota</taxon>
        <taxon>Metazoa</taxon>
        <taxon>Ecdysozoa</taxon>
        <taxon>Nematoda</taxon>
        <taxon>Chromadorea</taxon>
        <taxon>Rhabditida</taxon>
        <taxon>Rhabditina</taxon>
        <taxon>Rhabditomorpha</taxon>
        <taxon>Rhabditoidea</taxon>
        <taxon>Rhabditidae</taxon>
        <taxon>Peloderinae</taxon>
        <taxon>Caenorhabditis</taxon>
    </lineage>
</organism>
<name>A0A6A5GJ77_CAERE</name>
<dbReference type="AlphaFoldDB" id="A0A6A5GJ77"/>